<dbReference type="Pfam" id="PF02518">
    <property type="entry name" value="HATPase_c"/>
    <property type="match status" value="1"/>
</dbReference>
<keyword evidence="5" id="KW-0418">Kinase</keyword>
<dbReference type="Gene3D" id="1.25.40.10">
    <property type="entry name" value="Tetratricopeptide repeat domain"/>
    <property type="match status" value="2"/>
</dbReference>
<accession>A0ABT8F3M5</accession>
<feature type="coiled-coil region" evidence="1">
    <location>
        <begin position="347"/>
        <end position="374"/>
    </location>
</feature>
<dbReference type="InterPro" id="IPR050640">
    <property type="entry name" value="Bact_2-comp_sensor_kinase"/>
</dbReference>
<organism evidence="5 6">
    <name type="scientific">Shiella aurantiaca</name>
    <dbReference type="NCBI Taxonomy" id="3058365"/>
    <lineage>
        <taxon>Bacteria</taxon>
        <taxon>Pseudomonadati</taxon>
        <taxon>Bacteroidota</taxon>
        <taxon>Cytophagia</taxon>
        <taxon>Cytophagales</taxon>
        <taxon>Shiellaceae</taxon>
        <taxon>Shiella</taxon>
    </lineage>
</organism>
<feature type="domain" description="Histidine kinase/HSP90-like ATPase" evidence="3">
    <location>
        <begin position="543"/>
        <end position="643"/>
    </location>
</feature>
<dbReference type="InterPro" id="IPR036890">
    <property type="entry name" value="HATPase_C_sf"/>
</dbReference>
<reference evidence="5" key="1">
    <citation type="submission" date="2023-06" db="EMBL/GenBank/DDBJ databases">
        <title>Cytophagales bacterium Strain LB-30, isolated from soil.</title>
        <authorList>
            <person name="Liu B."/>
        </authorList>
    </citation>
    <scope>NUCLEOTIDE SEQUENCE</scope>
    <source>
        <strain evidence="5">LB-30</strain>
    </source>
</reference>
<dbReference type="GO" id="GO:0016301">
    <property type="term" value="F:kinase activity"/>
    <property type="evidence" value="ECO:0007669"/>
    <property type="project" value="UniProtKB-KW"/>
</dbReference>
<dbReference type="Pfam" id="PF13181">
    <property type="entry name" value="TPR_8"/>
    <property type="match status" value="1"/>
</dbReference>
<evidence type="ECO:0000313" key="5">
    <source>
        <dbReference type="EMBL" id="MDN4165061.1"/>
    </source>
</evidence>
<dbReference type="SUPFAM" id="SSF48452">
    <property type="entry name" value="TPR-like"/>
    <property type="match status" value="2"/>
</dbReference>
<keyword evidence="5" id="KW-0808">Transferase</keyword>
<sequence length="646" mass="73013">MKTSILYIFLFFLLLPAATIAQKSKKSEYSASSSSYLLQQAEQQKNTQPKEALQLIGQALAQSIREGDTETQAQCHLMIGQINAQIQEWKLAQGNFQEALALVATKSRLRIEALWGLALAQQQLGSLNDALKTLEEIAKISEDEAALAAIQMAEVYYQQGNTERAEALLTKSEQKKRLPSEWRQRKQTLLAQIYAANKEYDKASKALHVESAPEEALEEIVYDAEAESGAPMPPAKSSMSSANTLRKGKEEVLQTLRSQNRVADEIAIREEAIVQNTNQPEEIFFEKVELGKAYEVSGQRQKAIQELEEAATMADTLSNPQQQAQALLALARLYAANGQSTQAVESYERYSQSVEQQEKLRQEVLTEKSELINEQRSIEAVSNYIRLNQKEEALQAQVVARQQLLIYGLLLLLMVLAITSYWIYKNAQASKRANQLLALKSLRSQMNPHFLFNALNSVNHFIATNDERAANRFLSEFSQLMRSVLEYSQEDFIPLPKELEILSLYLKLEHYRFRDKFTYTLTISPDIDKESVLLPPMLVQPYIENAIWHGLRYKKTLGELQVRVYQENKNLIISIIDNGIGRTQSQALKTANQKKHQSTGLSNIQERLRIINQVYKVHYTVSIQDADPATGEGTTVTLSIPLPENA</sequence>
<dbReference type="PANTHER" id="PTHR34220:SF7">
    <property type="entry name" value="SENSOR HISTIDINE KINASE YPDA"/>
    <property type="match status" value="1"/>
</dbReference>
<dbReference type="SUPFAM" id="SSF55874">
    <property type="entry name" value="ATPase domain of HSP90 chaperone/DNA topoisomerase II/histidine kinase"/>
    <property type="match status" value="1"/>
</dbReference>
<dbReference type="RefSeq" id="WP_320003591.1">
    <property type="nucleotide sequence ID" value="NZ_JAUHJS010000003.1"/>
</dbReference>
<evidence type="ECO:0000256" key="1">
    <source>
        <dbReference type="SAM" id="Coils"/>
    </source>
</evidence>
<evidence type="ECO:0000259" key="4">
    <source>
        <dbReference type="Pfam" id="PF06580"/>
    </source>
</evidence>
<keyword evidence="1" id="KW-0175">Coiled coil</keyword>
<dbReference type="PANTHER" id="PTHR34220">
    <property type="entry name" value="SENSOR HISTIDINE KINASE YPDA"/>
    <property type="match status" value="1"/>
</dbReference>
<keyword evidence="2" id="KW-0472">Membrane</keyword>
<evidence type="ECO:0000259" key="3">
    <source>
        <dbReference type="Pfam" id="PF02518"/>
    </source>
</evidence>
<evidence type="ECO:0000313" key="6">
    <source>
        <dbReference type="Proteomes" id="UP001168552"/>
    </source>
</evidence>
<keyword evidence="6" id="KW-1185">Reference proteome</keyword>
<proteinExistence type="predicted"/>
<keyword evidence="2" id="KW-0812">Transmembrane</keyword>
<feature type="domain" description="Signal transduction histidine kinase internal region" evidence="4">
    <location>
        <begin position="439"/>
        <end position="517"/>
    </location>
</feature>
<feature type="coiled-coil region" evidence="1">
    <location>
        <begin position="117"/>
        <end position="144"/>
    </location>
</feature>
<protein>
    <submittedName>
        <fullName evidence="5">Histidine kinase</fullName>
    </submittedName>
</protein>
<keyword evidence="2" id="KW-1133">Transmembrane helix</keyword>
<dbReference type="InterPro" id="IPR019734">
    <property type="entry name" value="TPR_rpt"/>
</dbReference>
<dbReference type="SMART" id="SM00028">
    <property type="entry name" value="TPR"/>
    <property type="match status" value="5"/>
</dbReference>
<dbReference type="EMBL" id="JAUHJS010000003">
    <property type="protein sequence ID" value="MDN4165061.1"/>
    <property type="molecule type" value="Genomic_DNA"/>
</dbReference>
<dbReference type="InterPro" id="IPR003594">
    <property type="entry name" value="HATPase_dom"/>
</dbReference>
<name>A0ABT8F3M5_9BACT</name>
<dbReference type="InterPro" id="IPR011990">
    <property type="entry name" value="TPR-like_helical_dom_sf"/>
</dbReference>
<dbReference type="Proteomes" id="UP001168552">
    <property type="component" value="Unassembled WGS sequence"/>
</dbReference>
<dbReference type="InterPro" id="IPR010559">
    <property type="entry name" value="Sig_transdc_His_kin_internal"/>
</dbReference>
<comment type="caution">
    <text evidence="5">The sequence shown here is derived from an EMBL/GenBank/DDBJ whole genome shotgun (WGS) entry which is preliminary data.</text>
</comment>
<gene>
    <name evidence="5" type="ORF">QWY31_06080</name>
</gene>
<feature type="transmembrane region" description="Helical" evidence="2">
    <location>
        <begin position="404"/>
        <end position="424"/>
    </location>
</feature>
<dbReference type="Pfam" id="PF06580">
    <property type="entry name" value="His_kinase"/>
    <property type="match status" value="1"/>
</dbReference>
<evidence type="ECO:0000256" key="2">
    <source>
        <dbReference type="SAM" id="Phobius"/>
    </source>
</evidence>
<dbReference type="Gene3D" id="3.30.565.10">
    <property type="entry name" value="Histidine kinase-like ATPase, C-terminal domain"/>
    <property type="match status" value="1"/>
</dbReference>